<dbReference type="PIRSF" id="PIRSF003085">
    <property type="entry name" value="CMAS"/>
    <property type="match status" value="1"/>
</dbReference>
<name>A0A1H2KT98_9ACTN</name>
<keyword evidence="5" id="KW-0443">Lipid metabolism</keyword>
<dbReference type="EMBL" id="FNLM01000034">
    <property type="protein sequence ID" value="SDU71909.1"/>
    <property type="molecule type" value="Genomic_DNA"/>
</dbReference>
<dbReference type="AlphaFoldDB" id="A0A1H2KT98"/>
<reference evidence="6 7" key="1">
    <citation type="submission" date="2016-10" db="EMBL/GenBank/DDBJ databases">
        <authorList>
            <person name="de Groot N.N."/>
        </authorList>
    </citation>
    <scope>NUCLEOTIDE SEQUENCE [LARGE SCALE GENOMIC DNA]</scope>
    <source>
        <strain evidence="6 7">DSM 44215</strain>
    </source>
</reference>
<dbReference type="GO" id="GO:0008168">
    <property type="term" value="F:methyltransferase activity"/>
    <property type="evidence" value="ECO:0007669"/>
    <property type="project" value="UniProtKB-KW"/>
</dbReference>
<dbReference type="RefSeq" id="WP_074852254.1">
    <property type="nucleotide sequence ID" value="NZ_FNLM01000034.1"/>
</dbReference>
<comment type="similarity">
    <text evidence="1">Belongs to the CFA/CMAS family.</text>
</comment>
<evidence type="ECO:0000256" key="1">
    <source>
        <dbReference type="ARBA" id="ARBA00010815"/>
    </source>
</evidence>
<evidence type="ECO:0000313" key="6">
    <source>
        <dbReference type="EMBL" id="SDU71909.1"/>
    </source>
</evidence>
<dbReference type="GO" id="GO:0008610">
    <property type="term" value="P:lipid biosynthetic process"/>
    <property type="evidence" value="ECO:0007669"/>
    <property type="project" value="InterPro"/>
</dbReference>
<organism evidence="6 7">
    <name type="scientific">Gordonia westfalica</name>
    <dbReference type="NCBI Taxonomy" id="158898"/>
    <lineage>
        <taxon>Bacteria</taxon>
        <taxon>Bacillati</taxon>
        <taxon>Actinomycetota</taxon>
        <taxon>Actinomycetes</taxon>
        <taxon>Mycobacteriales</taxon>
        <taxon>Gordoniaceae</taxon>
        <taxon>Gordonia</taxon>
    </lineage>
</organism>
<dbReference type="SUPFAM" id="SSF53335">
    <property type="entry name" value="S-adenosyl-L-methionine-dependent methyltransferases"/>
    <property type="match status" value="1"/>
</dbReference>
<evidence type="ECO:0000256" key="4">
    <source>
        <dbReference type="ARBA" id="ARBA00022691"/>
    </source>
</evidence>
<keyword evidence="3" id="KW-0808">Transferase</keyword>
<dbReference type="CDD" id="cd02440">
    <property type="entry name" value="AdoMet_MTases"/>
    <property type="match status" value="1"/>
</dbReference>
<keyword evidence="4" id="KW-0949">S-adenosyl-L-methionine</keyword>
<dbReference type="InterPro" id="IPR003333">
    <property type="entry name" value="CMAS"/>
</dbReference>
<dbReference type="PANTHER" id="PTHR43667:SF2">
    <property type="entry name" value="FATTY ACID C-METHYL TRANSFERASE"/>
    <property type="match status" value="1"/>
</dbReference>
<dbReference type="GO" id="GO:0032259">
    <property type="term" value="P:methylation"/>
    <property type="evidence" value="ECO:0007669"/>
    <property type="project" value="UniProtKB-KW"/>
</dbReference>
<dbReference type="Proteomes" id="UP000183180">
    <property type="component" value="Unassembled WGS sequence"/>
</dbReference>
<dbReference type="STRING" id="158898.SAMN04488548_1343683"/>
<dbReference type="Pfam" id="PF02353">
    <property type="entry name" value="CMAS"/>
    <property type="match status" value="1"/>
</dbReference>
<gene>
    <name evidence="6" type="ORF">SAMN04488548_1343683</name>
</gene>
<dbReference type="OrthoDB" id="9782855at2"/>
<keyword evidence="2" id="KW-0489">Methyltransferase</keyword>
<evidence type="ECO:0000256" key="5">
    <source>
        <dbReference type="ARBA" id="ARBA00023098"/>
    </source>
</evidence>
<dbReference type="InterPro" id="IPR029063">
    <property type="entry name" value="SAM-dependent_MTases_sf"/>
</dbReference>
<sequence>MSIPMQHSGVPDLGPVDAARWPDVASLPAGRTASVRAAAAERLFRRATDRLNIRVEYPDGSLGGLNRTAVQPRMIIRRPDDLWRRIGTGGLIGFGEAFMAGDWTTDDLVGVLVPFAEHAGDLVPRPLQWLRAATLPRHPASEANTTANTRSNIARHYDLSNDLFAAFLDETMTYSSALFEVSGNPPHDVGHPEWSGLAVAQQRKIDRLLDLAGVGPGTRLLEIGTGWGELSLRAAARGASVRSVTLSSEQQELARARIAEAGVADRVQIDLLDYRQVDGTYDAVVSVEMIEAVGEAYWATYFQVIDRVLAPGGRVAIQAITMPHDRLMASRNTYTWIHKYIFPGGQLTSIPGLRQVVRDHSSLRLSGGTAIGPHYAETLRLWRERFLANADEVLRLGFDHTFLRMWQFYLAYSEAGFRAGYLDVHQLVFTRDAGGREAGR</sequence>
<protein>
    <submittedName>
        <fullName evidence="6">Cyclopropane-fatty-acyl-phospholipid synthase</fullName>
    </submittedName>
</protein>
<dbReference type="InterPro" id="IPR050723">
    <property type="entry name" value="CFA/CMAS"/>
</dbReference>
<dbReference type="PANTHER" id="PTHR43667">
    <property type="entry name" value="CYCLOPROPANE-FATTY-ACYL-PHOSPHOLIPID SYNTHASE"/>
    <property type="match status" value="1"/>
</dbReference>
<dbReference type="Gene3D" id="3.40.50.150">
    <property type="entry name" value="Vaccinia Virus protein VP39"/>
    <property type="match status" value="1"/>
</dbReference>
<proteinExistence type="inferred from homology"/>
<evidence type="ECO:0000256" key="3">
    <source>
        <dbReference type="ARBA" id="ARBA00022679"/>
    </source>
</evidence>
<accession>A0A1H2KT98</accession>
<evidence type="ECO:0000313" key="7">
    <source>
        <dbReference type="Proteomes" id="UP000183180"/>
    </source>
</evidence>
<evidence type="ECO:0000256" key="2">
    <source>
        <dbReference type="ARBA" id="ARBA00022603"/>
    </source>
</evidence>